<accession>A0A919NDB6</accession>
<protein>
    <recommendedName>
        <fullName evidence="1">AB hydrolase-1 domain-containing protein</fullName>
    </recommendedName>
</protein>
<evidence type="ECO:0000313" key="3">
    <source>
        <dbReference type="Proteomes" id="UP000629619"/>
    </source>
</evidence>
<dbReference type="PANTHER" id="PTHR43689">
    <property type="entry name" value="HYDROLASE"/>
    <property type="match status" value="1"/>
</dbReference>
<dbReference type="EMBL" id="BOMW01000072">
    <property type="protein sequence ID" value="GIF09041.1"/>
    <property type="molecule type" value="Genomic_DNA"/>
</dbReference>
<evidence type="ECO:0000259" key="1">
    <source>
        <dbReference type="Pfam" id="PF12697"/>
    </source>
</evidence>
<name>A0A919NDB6_9ACTN</name>
<evidence type="ECO:0000313" key="2">
    <source>
        <dbReference type="EMBL" id="GIF09041.1"/>
    </source>
</evidence>
<gene>
    <name evidence="2" type="ORF">Asi03nite_65790</name>
</gene>
<organism evidence="2 3">
    <name type="scientific">Actinoplanes siamensis</name>
    <dbReference type="NCBI Taxonomy" id="1223317"/>
    <lineage>
        <taxon>Bacteria</taxon>
        <taxon>Bacillati</taxon>
        <taxon>Actinomycetota</taxon>
        <taxon>Actinomycetes</taxon>
        <taxon>Micromonosporales</taxon>
        <taxon>Micromonosporaceae</taxon>
        <taxon>Actinoplanes</taxon>
    </lineage>
</organism>
<dbReference type="InterPro" id="IPR000073">
    <property type="entry name" value="AB_hydrolase_1"/>
</dbReference>
<keyword evidence="3" id="KW-1185">Reference proteome</keyword>
<dbReference type="AlphaFoldDB" id="A0A919NDB6"/>
<dbReference type="Proteomes" id="UP000629619">
    <property type="component" value="Unassembled WGS sequence"/>
</dbReference>
<dbReference type="Gene3D" id="3.40.50.1820">
    <property type="entry name" value="alpha/beta hydrolase"/>
    <property type="match status" value="1"/>
</dbReference>
<dbReference type="PANTHER" id="PTHR43689:SF8">
    <property type="entry name" value="ALPHA_BETA-HYDROLASES SUPERFAMILY PROTEIN"/>
    <property type="match status" value="1"/>
</dbReference>
<reference evidence="2" key="1">
    <citation type="submission" date="2021-01" db="EMBL/GenBank/DDBJ databases">
        <title>Whole genome shotgun sequence of Actinoplanes siamensis NBRC 109076.</title>
        <authorList>
            <person name="Komaki H."/>
            <person name="Tamura T."/>
        </authorList>
    </citation>
    <scope>NUCLEOTIDE SEQUENCE</scope>
    <source>
        <strain evidence="2">NBRC 109076</strain>
    </source>
</reference>
<dbReference type="Pfam" id="PF12697">
    <property type="entry name" value="Abhydrolase_6"/>
    <property type="match status" value="1"/>
</dbReference>
<proteinExistence type="predicted"/>
<dbReference type="InterPro" id="IPR029058">
    <property type="entry name" value="AB_hydrolase_fold"/>
</dbReference>
<comment type="caution">
    <text evidence="2">The sequence shown here is derived from an EMBL/GenBank/DDBJ whole genome shotgun (WGS) entry which is preliminary data.</text>
</comment>
<feature type="domain" description="AB hydrolase-1" evidence="1">
    <location>
        <begin position="45"/>
        <end position="182"/>
    </location>
</feature>
<dbReference type="GO" id="GO:0003824">
    <property type="term" value="F:catalytic activity"/>
    <property type="evidence" value="ECO:0007669"/>
    <property type="project" value="UniProtKB-ARBA"/>
</dbReference>
<dbReference type="RefSeq" id="WP_203684372.1">
    <property type="nucleotide sequence ID" value="NZ_BOMW01000072.1"/>
</dbReference>
<sequence length="214" mass="22273">MTLPTQIENEFAGLPPGRAVHRRWVNVVTGGHLSGVFWGRGAPEVVLLHDAGGSARSWDAVLSRLDLPAVAIDLPGHGRSNSGPAGDDRPARAARPVIEAIRSFAPNHRVIAGQGLGALVALAAAERAPAAVHRLVLIDTLPDASADDRHWAALAALSEPPLLILARLGVVGEDALARFRQQVPAGRINDIATERTEAPAAAIAAALTDQEASS</sequence>
<dbReference type="SUPFAM" id="SSF53474">
    <property type="entry name" value="alpha/beta-Hydrolases"/>
    <property type="match status" value="1"/>
</dbReference>